<keyword evidence="4 6" id="KW-1133">Transmembrane helix</keyword>
<dbReference type="PROSITE" id="PS51257">
    <property type="entry name" value="PROKAR_LIPOPROTEIN"/>
    <property type="match status" value="1"/>
</dbReference>
<feature type="transmembrane region" description="Helical" evidence="6">
    <location>
        <begin position="62"/>
        <end position="85"/>
    </location>
</feature>
<feature type="transmembrane region" description="Helical" evidence="6">
    <location>
        <begin position="382"/>
        <end position="400"/>
    </location>
</feature>
<evidence type="ECO:0000256" key="6">
    <source>
        <dbReference type="SAM" id="Phobius"/>
    </source>
</evidence>
<dbReference type="STRING" id="633147.Olsu_1224"/>
<feature type="transmembrane region" description="Helical" evidence="6">
    <location>
        <begin position="21"/>
        <end position="37"/>
    </location>
</feature>
<dbReference type="OrthoDB" id="9781780at2"/>
<feature type="transmembrane region" description="Helical" evidence="6">
    <location>
        <begin position="335"/>
        <end position="356"/>
    </location>
</feature>
<dbReference type="EMBL" id="CP002106">
    <property type="protein sequence ID" value="ADK68330.1"/>
    <property type="molecule type" value="Genomic_DNA"/>
</dbReference>
<dbReference type="PANTHER" id="PTHR46795">
    <property type="entry name" value="ABC TRANSPORTER PERMEASE-RELATED-RELATED"/>
    <property type="match status" value="1"/>
</dbReference>
<evidence type="ECO:0000259" key="7">
    <source>
        <dbReference type="Pfam" id="PF02687"/>
    </source>
</evidence>
<proteinExistence type="predicted"/>
<name>E1QW27_OLSUV</name>
<evidence type="ECO:0000256" key="5">
    <source>
        <dbReference type="ARBA" id="ARBA00023136"/>
    </source>
</evidence>
<keyword evidence="3 6" id="KW-0812">Transmembrane</keyword>
<dbReference type="PANTHER" id="PTHR46795:SF3">
    <property type="entry name" value="ABC TRANSPORTER PERMEASE"/>
    <property type="match status" value="1"/>
</dbReference>
<gene>
    <name evidence="8" type="ordered locus">Olsu_1224</name>
</gene>
<dbReference type="PATRIC" id="fig|633147.7.peg.314"/>
<feature type="transmembrane region" description="Helical" evidence="6">
    <location>
        <begin position="201"/>
        <end position="224"/>
    </location>
</feature>
<feature type="transmembrane region" description="Helical" evidence="6">
    <location>
        <begin position="159"/>
        <end position="181"/>
    </location>
</feature>
<evidence type="ECO:0000313" key="9">
    <source>
        <dbReference type="Proteomes" id="UP000000333"/>
    </source>
</evidence>
<evidence type="ECO:0000256" key="3">
    <source>
        <dbReference type="ARBA" id="ARBA00022692"/>
    </source>
</evidence>
<feature type="transmembrane region" description="Helical" evidence="6">
    <location>
        <begin position="289"/>
        <end position="315"/>
    </location>
</feature>
<dbReference type="RefSeq" id="WP_013252082.1">
    <property type="nucleotide sequence ID" value="NC_014363.1"/>
</dbReference>
<protein>
    <recommendedName>
        <fullName evidence="7">ABC3 transporter permease C-terminal domain-containing protein</fullName>
    </recommendedName>
</protein>
<organism evidence="8 9">
    <name type="scientific">Olsenella uli (strain ATCC 49627 / DSM 7084 / CCUG 31166 / CIP 109912 / JCM 12494 / LMG 11480 / NCIMB 702895 / VPI D76D-27C)</name>
    <name type="common">Lactobacillus uli</name>
    <dbReference type="NCBI Taxonomy" id="633147"/>
    <lineage>
        <taxon>Bacteria</taxon>
        <taxon>Bacillati</taxon>
        <taxon>Actinomycetota</taxon>
        <taxon>Coriobacteriia</taxon>
        <taxon>Coriobacteriales</taxon>
        <taxon>Atopobiaceae</taxon>
        <taxon>Olsenella</taxon>
    </lineage>
</organism>
<dbReference type="InterPro" id="IPR003838">
    <property type="entry name" value="ABC3_permease_C"/>
</dbReference>
<dbReference type="InterPro" id="IPR052536">
    <property type="entry name" value="ABC-4_Integral_Memb_Prot"/>
</dbReference>
<dbReference type="Proteomes" id="UP000000333">
    <property type="component" value="Chromosome"/>
</dbReference>
<feature type="transmembrane region" description="Helical" evidence="6">
    <location>
        <begin position="106"/>
        <end position="139"/>
    </location>
</feature>
<dbReference type="AlphaFoldDB" id="E1QW27"/>
<evidence type="ECO:0000313" key="8">
    <source>
        <dbReference type="EMBL" id="ADK68330.1"/>
    </source>
</evidence>
<dbReference type="KEGG" id="ols:Olsu_1224"/>
<reference evidence="8 9" key="1">
    <citation type="journal article" date="2010" name="Stand. Genomic Sci.">
        <title>Complete genome sequence of Olsenella uli type strain (VPI D76D-27C).</title>
        <authorList>
            <person name="Goker M."/>
            <person name="Held B."/>
            <person name="Lucas S."/>
            <person name="Nolan M."/>
            <person name="Yasawong M."/>
            <person name="Glavina Del Rio T."/>
            <person name="Tice H."/>
            <person name="Cheng J.F."/>
            <person name="Bruce D."/>
            <person name="Detter J.C."/>
            <person name="Tapia R."/>
            <person name="Han C."/>
            <person name="Goodwin L."/>
            <person name="Pitluck S."/>
            <person name="Liolios K."/>
            <person name="Ivanova N."/>
            <person name="Mavromatis K."/>
            <person name="Mikhailova N."/>
            <person name="Pati A."/>
            <person name="Chen A."/>
            <person name="Palaniappan K."/>
            <person name="Land M."/>
            <person name="Hauser L."/>
            <person name="Chang Y.J."/>
            <person name="Jeffries C.D."/>
            <person name="Rohde M."/>
            <person name="Sikorski J."/>
            <person name="Pukall R."/>
            <person name="Woyke T."/>
            <person name="Bristow J."/>
            <person name="Eisen J.A."/>
            <person name="Markowitz V."/>
            <person name="Hugenholtz P."/>
            <person name="Kyrpides N.C."/>
            <person name="Klenk H.P."/>
            <person name="Lapidus A."/>
        </authorList>
    </citation>
    <scope>NUCLEOTIDE SEQUENCE [LARGE SCALE GENOMIC DNA]</scope>
    <source>
        <strain evidence="9">ATCC 49627 / DSM 7084 / CIP 109912 / JCM 12494 / NCIMB 702895 / VPI D76D-27C</strain>
    </source>
</reference>
<keyword evidence="5 6" id="KW-0472">Membrane</keyword>
<feature type="transmembrane region" description="Helical" evidence="6">
    <location>
        <begin position="230"/>
        <end position="251"/>
    </location>
</feature>
<dbReference type="eggNOG" id="COG0577">
    <property type="taxonomic scope" value="Bacteria"/>
</dbReference>
<feature type="domain" description="ABC3 transporter permease C-terminal" evidence="7">
    <location>
        <begin position="341"/>
        <end position="446"/>
    </location>
</feature>
<accession>E1QW27</accession>
<evidence type="ECO:0000256" key="2">
    <source>
        <dbReference type="ARBA" id="ARBA00022475"/>
    </source>
</evidence>
<sequence length="462" mass="48801">MLLEIKLALGGVRRNLNDYSVYFATFAFCSCLLYTYASCRDYLLALGTGSVSLEVFTQAADVVAPLGVFSVVVFCFLARYANRFLVRRRKAELAMMELVGMGRGSVASVLLMECALVAAGALVVGISLGVALSPAFAALASWAFGLAWRPVVVASAEGAWFATMSFLAVSVASALGSLAELRRTSLLDLMQARRVSDAARVRPKAMVVLELLAGLALLGSAYGICWWSAQMFMAFMIPVAILACLGTYLLLRAGASIVSSAVRRARGVYLKGLTCFVVRQLEAHVAGSCAALTSASALLAVGVCALGLAVGIRAVPRGDSALVSDADFQAMVGTLVYIVLFFGVAFVVSAVAVLALQQMSEVSKSRGTFCELRRLGAEDRELSRALLAQVCVYFLVPSAMATVHDLSGFIAADGILEILGVPGGNVNYGVVLATVLAAFAAYLVVTYRACRRSVLPRRPRSS</sequence>
<feature type="domain" description="ABC3 transporter permease C-terminal" evidence="7">
    <location>
        <begin position="68"/>
        <end position="184"/>
    </location>
</feature>
<keyword evidence="2" id="KW-1003">Cell membrane</keyword>
<dbReference type="HOGENOM" id="CLU_022800_5_0_11"/>
<dbReference type="GeneID" id="78512638"/>
<feature type="transmembrane region" description="Helical" evidence="6">
    <location>
        <begin position="428"/>
        <end position="450"/>
    </location>
</feature>
<evidence type="ECO:0000256" key="1">
    <source>
        <dbReference type="ARBA" id="ARBA00004651"/>
    </source>
</evidence>
<dbReference type="GO" id="GO:0005886">
    <property type="term" value="C:plasma membrane"/>
    <property type="evidence" value="ECO:0007669"/>
    <property type="project" value="UniProtKB-SubCell"/>
</dbReference>
<keyword evidence="9" id="KW-1185">Reference proteome</keyword>
<evidence type="ECO:0000256" key="4">
    <source>
        <dbReference type="ARBA" id="ARBA00022989"/>
    </source>
</evidence>
<dbReference type="Pfam" id="PF02687">
    <property type="entry name" value="FtsX"/>
    <property type="match status" value="2"/>
</dbReference>
<comment type="subcellular location">
    <subcellularLocation>
        <location evidence="1">Cell membrane</location>
        <topology evidence="1">Multi-pass membrane protein</topology>
    </subcellularLocation>
</comment>